<evidence type="ECO:0000313" key="2">
    <source>
        <dbReference type="EMBL" id="MFC4359215.1"/>
    </source>
</evidence>
<dbReference type="SUPFAM" id="SSF53474">
    <property type="entry name" value="alpha/beta-Hydrolases"/>
    <property type="match status" value="1"/>
</dbReference>
<sequence>MTLPDGWSTGTLRTNGIDLRYYRTGDPTEDAPTVVMAHGFYDGGLRWVPLAEALADDYDVVTYDARGHGKSDAPEDGYGIEDRVGDLVGLVRGLEIEDPVLVGHSMGAATVAWAAAEHPSLPRALVLEDPIGMHDTPDVSPDEMAGVVSERLDAVADATVDELVAEHYEEWDEAQARRLATATTQLCPRIAEIAREGYPKPLRAVFPDITAPTLILRSDGDDDRRTKDGEAVESLADGRLARFDDAGHYVLNDAFDAALDEVRAFLERV</sequence>
<organism evidence="2 3">
    <name type="scientific">Halobium salinum</name>
    <dbReference type="NCBI Taxonomy" id="1364940"/>
    <lineage>
        <taxon>Archaea</taxon>
        <taxon>Methanobacteriati</taxon>
        <taxon>Methanobacteriota</taxon>
        <taxon>Stenosarchaea group</taxon>
        <taxon>Halobacteria</taxon>
        <taxon>Halobacteriales</taxon>
        <taxon>Haloferacaceae</taxon>
        <taxon>Halobium</taxon>
    </lineage>
</organism>
<dbReference type="RefSeq" id="WP_267622905.1">
    <property type="nucleotide sequence ID" value="NZ_JAODIW010000006.1"/>
</dbReference>
<dbReference type="InterPro" id="IPR050266">
    <property type="entry name" value="AB_hydrolase_sf"/>
</dbReference>
<dbReference type="PANTHER" id="PTHR43798">
    <property type="entry name" value="MONOACYLGLYCEROL LIPASE"/>
    <property type="match status" value="1"/>
</dbReference>
<dbReference type="PANTHER" id="PTHR43798:SF33">
    <property type="entry name" value="HYDROLASE, PUTATIVE (AFU_ORTHOLOGUE AFUA_2G14860)-RELATED"/>
    <property type="match status" value="1"/>
</dbReference>
<dbReference type="Pfam" id="PF00561">
    <property type="entry name" value="Abhydrolase_1"/>
    <property type="match status" value="1"/>
</dbReference>
<proteinExistence type="predicted"/>
<comment type="caution">
    <text evidence="2">The sequence shown here is derived from an EMBL/GenBank/DDBJ whole genome shotgun (WGS) entry which is preliminary data.</text>
</comment>
<dbReference type="GO" id="GO:0016787">
    <property type="term" value="F:hydrolase activity"/>
    <property type="evidence" value="ECO:0007669"/>
    <property type="project" value="UniProtKB-KW"/>
</dbReference>
<dbReference type="Gene3D" id="3.40.50.1820">
    <property type="entry name" value="alpha/beta hydrolase"/>
    <property type="match status" value="1"/>
</dbReference>
<gene>
    <name evidence="2" type="ORF">ACFO0N_14815</name>
</gene>
<dbReference type="InterPro" id="IPR000073">
    <property type="entry name" value="AB_hydrolase_1"/>
</dbReference>
<accession>A0ABD5PEY8</accession>
<dbReference type="EMBL" id="JBHSDS010000008">
    <property type="protein sequence ID" value="MFC4359215.1"/>
    <property type="molecule type" value="Genomic_DNA"/>
</dbReference>
<dbReference type="Proteomes" id="UP001595921">
    <property type="component" value="Unassembled WGS sequence"/>
</dbReference>
<dbReference type="AlphaFoldDB" id="A0ABD5PEY8"/>
<protein>
    <submittedName>
        <fullName evidence="2">Alpha/beta fold hydrolase</fullName>
    </submittedName>
</protein>
<name>A0ABD5PEY8_9EURY</name>
<reference evidence="2 3" key="1">
    <citation type="journal article" date="2019" name="Int. J. Syst. Evol. Microbiol.">
        <title>The Global Catalogue of Microorganisms (GCM) 10K type strain sequencing project: providing services to taxonomists for standard genome sequencing and annotation.</title>
        <authorList>
            <consortium name="The Broad Institute Genomics Platform"/>
            <consortium name="The Broad Institute Genome Sequencing Center for Infectious Disease"/>
            <person name="Wu L."/>
            <person name="Ma J."/>
        </authorList>
    </citation>
    <scope>NUCLEOTIDE SEQUENCE [LARGE SCALE GENOMIC DNA]</scope>
    <source>
        <strain evidence="2 3">CGMCC 1.12553</strain>
    </source>
</reference>
<feature type="domain" description="AB hydrolase-1" evidence="1">
    <location>
        <begin position="32"/>
        <end position="163"/>
    </location>
</feature>
<dbReference type="PRINTS" id="PR00111">
    <property type="entry name" value="ABHYDROLASE"/>
</dbReference>
<evidence type="ECO:0000313" key="3">
    <source>
        <dbReference type="Proteomes" id="UP001595921"/>
    </source>
</evidence>
<keyword evidence="3" id="KW-1185">Reference proteome</keyword>
<evidence type="ECO:0000259" key="1">
    <source>
        <dbReference type="Pfam" id="PF00561"/>
    </source>
</evidence>
<keyword evidence="2" id="KW-0378">Hydrolase</keyword>
<dbReference type="InterPro" id="IPR029058">
    <property type="entry name" value="AB_hydrolase_fold"/>
</dbReference>